<evidence type="ECO:0000259" key="1">
    <source>
        <dbReference type="PROSITE" id="PS51277"/>
    </source>
</evidence>
<dbReference type="InterPro" id="IPR044816">
    <property type="entry name" value="BURP"/>
</dbReference>
<dbReference type="InterPro" id="IPR004873">
    <property type="entry name" value="BURP_dom"/>
</dbReference>
<dbReference type="AlphaFoldDB" id="A0A2P6SHL9"/>
<reference evidence="2 3" key="1">
    <citation type="journal article" date="2018" name="Nat. Genet.">
        <title>The Rosa genome provides new insights in the design of modern roses.</title>
        <authorList>
            <person name="Bendahmane M."/>
        </authorList>
    </citation>
    <scope>NUCLEOTIDE SEQUENCE [LARGE SCALE GENOMIC DNA]</scope>
    <source>
        <strain evidence="3">cv. Old Blush</strain>
    </source>
</reference>
<dbReference type="STRING" id="74649.A0A2P6SHL9"/>
<proteinExistence type="predicted"/>
<name>A0A2P6SHL9_ROSCH</name>
<dbReference type="PANTHER" id="PTHR31236">
    <property type="entry name" value="BURP DOMAIN PROTEIN USPL1-LIKE"/>
    <property type="match status" value="1"/>
</dbReference>
<dbReference type="Proteomes" id="UP000238479">
    <property type="component" value="Chromosome 1"/>
</dbReference>
<feature type="domain" description="BURP" evidence="1">
    <location>
        <begin position="52"/>
        <end position="243"/>
    </location>
</feature>
<sequence length="243" mass="27005">MLIKGTDILSQGQRSYTGIGKDVVSLTHVPSKIFIYSAASLEVKVEPGLTTFFQGKDLQHLGKTVTLRFLKPTSNKATLLPRRVAESIPFSSSKLPEILTYFGVKPKSVVAEIMKRTIEEFSKLGKYVQVYATEAENENKQDYSIEITGVQSIGDRSIVCHKENYVYGVFYCHKFYGTTTRAYMLPLVGADGVTKAKAVAICHTDTTSWNPKHLAFQVLKIKPGNTIPVCHFLPTTGFLWASM</sequence>
<dbReference type="PROSITE" id="PS51277">
    <property type="entry name" value="BURP"/>
    <property type="match status" value="1"/>
</dbReference>
<evidence type="ECO:0000313" key="3">
    <source>
        <dbReference type="Proteomes" id="UP000238479"/>
    </source>
</evidence>
<dbReference type="Pfam" id="PF03181">
    <property type="entry name" value="BURP"/>
    <property type="match status" value="2"/>
</dbReference>
<dbReference type="PANTHER" id="PTHR31236:SF2">
    <property type="entry name" value="BURP DOMAIN PROTEIN RD22"/>
    <property type="match status" value="1"/>
</dbReference>
<keyword evidence="3" id="KW-1185">Reference proteome</keyword>
<dbReference type="SMART" id="SM01045">
    <property type="entry name" value="BURP"/>
    <property type="match status" value="1"/>
</dbReference>
<evidence type="ECO:0000313" key="2">
    <source>
        <dbReference type="EMBL" id="PRQ58182.1"/>
    </source>
</evidence>
<accession>A0A2P6SHL9</accession>
<organism evidence="2 3">
    <name type="scientific">Rosa chinensis</name>
    <name type="common">China rose</name>
    <dbReference type="NCBI Taxonomy" id="74649"/>
    <lineage>
        <taxon>Eukaryota</taxon>
        <taxon>Viridiplantae</taxon>
        <taxon>Streptophyta</taxon>
        <taxon>Embryophyta</taxon>
        <taxon>Tracheophyta</taxon>
        <taxon>Spermatophyta</taxon>
        <taxon>Magnoliopsida</taxon>
        <taxon>eudicotyledons</taxon>
        <taxon>Gunneridae</taxon>
        <taxon>Pentapetalae</taxon>
        <taxon>rosids</taxon>
        <taxon>fabids</taxon>
        <taxon>Rosales</taxon>
        <taxon>Rosaceae</taxon>
        <taxon>Rosoideae</taxon>
        <taxon>Rosoideae incertae sedis</taxon>
        <taxon>Rosa</taxon>
    </lineage>
</organism>
<protein>
    <submittedName>
        <fullName evidence="2">Putative BURP domain-containing protein</fullName>
    </submittedName>
</protein>
<dbReference type="Gramene" id="PRQ58182">
    <property type="protein sequence ID" value="PRQ58182"/>
    <property type="gene ID" value="RchiOBHm_Chr1g0356461"/>
</dbReference>
<dbReference type="EMBL" id="PDCK01000039">
    <property type="protein sequence ID" value="PRQ58182.1"/>
    <property type="molecule type" value="Genomic_DNA"/>
</dbReference>
<gene>
    <name evidence="2" type="ORF">RchiOBHm_Chr1g0356461</name>
</gene>
<dbReference type="OMA" id="CHEVHET"/>
<comment type="caution">
    <text evidence="2">The sequence shown here is derived from an EMBL/GenBank/DDBJ whole genome shotgun (WGS) entry which is preliminary data.</text>
</comment>